<evidence type="ECO:0000259" key="2">
    <source>
        <dbReference type="Pfam" id="PF02520"/>
    </source>
</evidence>
<proteinExistence type="predicted"/>
<keyword evidence="1" id="KW-0732">Signal</keyword>
<dbReference type="PANTHER" id="PTHR21593:SF36">
    <property type="entry name" value="DUF148 DOMAIN-CONTAINING PROTEIN-RELATED"/>
    <property type="match status" value="1"/>
</dbReference>
<feature type="chain" id="PRO_5037862996" evidence="1">
    <location>
        <begin position="19"/>
        <end position="149"/>
    </location>
</feature>
<dbReference type="PANTHER" id="PTHR21593">
    <property type="entry name" value="PRION-LIKE- Q/N-RICH -DOMAIN-BEARING PROTEIN PROTEIN"/>
    <property type="match status" value="1"/>
</dbReference>
<evidence type="ECO:0000313" key="3">
    <source>
        <dbReference type="Proteomes" id="UP000887569"/>
    </source>
</evidence>
<dbReference type="WBParaSite" id="PgR020_g116_t01">
    <property type="protein sequence ID" value="PgR020_g116_t01"/>
    <property type="gene ID" value="PgR020_g116"/>
</dbReference>
<dbReference type="AlphaFoldDB" id="A0A915AZC3"/>
<keyword evidence="3" id="KW-1185">Reference proteome</keyword>
<dbReference type="Proteomes" id="UP000887569">
    <property type="component" value="Unplaced"/>
</dbReference>
<evidence type="ECO:0000313" key="4">
    <source>
        <dbReference type="WBParaSite" id="PgR020_g116_t01"/>
    </source>
</evidence>
<dbReference type="Pfam" id="PF02520">
    <property type="entry name" value="ANIS5_cation-bd"/>
    <property type="match status" value="1"/>
</dbReference>
<reference evidence="4" key="1">
    <citation type="submission" date="2022-11" db="UniProtKB">
        <authorList>
            <consortium name="WormBaseParasite"/>
        </authorList>
    </citation>
    <scope>IDENTIFICATION</scope>
</reference>
<feature type="signal peptide" evidence="1">
    <location>
        <begin position="1"/>
        <end position="18"/>
    </location>
</feature>
<dbReference type="InterPro" id="IPR003677">
    <property type="entry name" value="ANIS5_cation-bd"/>
</dbReference>
<name>A0A915AZC3_PARUN</name>
<accession>A0A915AZC3</accession>
<evidence type="ECO:0000256" key="1">
    <source>
        <dbReference type="SAM" id="SignalP"/>
    </source>
</evidence>
<dbReference type="InterPro" id="IPR052823">
    <property type="entry name" value="SXP/RAL-2_related"/>
</dbReference>
<protein>
    <submittedName>
        <fullName evidence="4">SXP/RAL-2 family protein Ani s 5-like cation-binding domain-containing protein</fullName>
    </submittedName>
</protein>
<sequence length="149" mass="16089">MKALIIFIAIVGIAFAQGQQGEQGPPPFLVGAPANVVDEFKQLVNGAPDKTDAEVDRDIENWIARQGPKVKTEFNKFKTQMQQGKARAEAAHRASIARFSPAAKAADAQLTAIADNPNLKGREKQQKITSLLQSLPAAVQAELQKEMQG</sequence>
<organism evidence="3 4">
    <name type="scientific">Parascaris univalens</name>
    <name type="common">Nematode worm</name>
    <dbReference type="NCBI Taxonomy" id="6257"/>
    <lineage>
        <taxon>Eukaryota</taxon>
        <taxon>Metazoa</taxon>
        <taxon>Ecdysozoa</taxon>
        <taxon>Nematoda</taxon>
        <taxon>Chromadorea</taxon>
        <taxon>Rhabditida</taxon>
        <taxon>Spirurina</taxon>
        <taxon>Ascaridomorpha</taxon>
        <taxon>Ascaridoidea</taxon>
        <taxon>Ascarididae</taxon>
        <taxon>Parascaris</taxon>
    </lineage>
</organism>
<dbReference type="SUPFAM" id="SSF158855">
    <property type="entry name" value="Lipase chaperone-like"/>
    <property type="match status" value="1"/>
</dbReference>
<feature type="domain" description="SXP/RAL-2 family protein Ani s 5-like cation-binding" evidence="2">
    <location>
        <begin position="38"/>
        <end position="140"/>
    </location>
</feature>